<dbReference type="InterPro" id="IPR050640">
    <property type="entry name" value="Bact_2-comp_sensor_kinase"/>
</dbReference>
<organism evidence="3 4">
    <name type="scientific">Alcanivorax sediminis</name>
    <dbReference type="NCBI Taxonomy" id="2663008"/>
    <lineage>
        <taxon>Bacteria</taxon>
        <taxon>Pseudomonadati</taxon>
        <taxon>Pseudomonadota</taxon>
        <taxon>Gammaproteobacteria</taxon>
        <taxon>Oceanospirillales</taxon>
        <taxon>Alcanivoracaceae</taxon>
        <taxon>Alcanivorax</taxon>
    </lineage>
</organism>
<feature type="transmembrane region" description="Helical" evidence="1">
    <location>
        <begin position="81"/>
        <end position="109"/>
    </location>
</feature>
<dbReference type="SUPFAM" id="SSF55874">
    <property type="entry name" value="ATPase domain of HSP90 chaperone/DNA topoisomerase II/histidine kinase"/>
    <property type="match status" value="1"/>
</dbReference>
<dbReference type="Proteomes" id="UP000469421">
    <property type="component" value="Unassembled WGS sequence"/>
</dbReference>
<reference evidence="3 4" key="1">
    <citation type="submission" date="2019-10" db="EMBL/GenBank/DDBJ databases">
        <title>Alcanivorax sp.PA15-N-34 draft genome sequence.</title>
        <authorList>
            <person name="Liao X."/>
            <person name="Shao Z."/>
        </authorList>
    </citation>
    <scope>NUCLEOTIDE SEQUENCE [LARGE SCALE GENOMIC DNA]</scope>
    <source>
        <strain evidence="3 4">PA15-N-34</strain>
    </source>
</reference>
<keyword evidence="1" id="KW-0812">Transmembrane</keyword>
<dbReference type="InterPro" id="IPR036890">
    <property type="entry name" value="HATPase_C_sf"/>
</dbReference>
<gene>
    <name evidence="3" type="ORF">GFN93_05400</name>
</gene>
<evidence type="ECO:0000313" key="3">
    <source>
        <dbReference type="EMBL" id="MQX52675.1"/>
    </source>
</evidence>
<accession>A0A6N7LUH6</accession>
<name>A0A6N7LUH6_9GAMM</name>
<keyword evidence="1" id="KW-1133">Transmembrane helix</keyword>
<keyword evidence="3" id="KW-0418">Kinase</keyword>
<evidence type="ECO:0000259" key="2">
    <source>
        <dbReference type="Pfam" id="PF06580"/>
    </source>
</evidence>
<dbReference type="PANTHER" id="PTHR34220:SF7">
    <property type="entry name" value="SENSOR HISTIDINE KINASE YPDA"/>
    <property type="match status" value="1"/>
</dbReference>
<dbReference type="EMBL" id="WIRE01000001">
    <property type="protein sequence ID" value="MQX52675.1"/>
    <property type="molecule type" value="Genomic_DNA"/>
</dbReference>
<keyword evidence="4" id="KW-1185">Reference proteome</keyword>
<dbReference type="Gene3D" id="3.30.565.10">
    <property type="entry name" value="Histidine kinase-like ATPase, C-terminal domain"/>
    <property type="match status" value="1"/>
</dbReference>
<evidence type="ECO:0000256" key="1">
    <source>
        <dbReference type="SAM" id="Phobius"/>
    </source>
</evidence>
<proteinExistence type="predicted"/>
<dbReference type="PANTHER" id="PTHR34220">
    <property type="entry name" value="SENSOR HISTIDINE KINASE YPDA"/>
    <property type="match status" value="1"/>
</dbReference>
<dbReference type="InterPro" id="IPR010559">
    <property type="entry name" value="Sig_transdc_His_kin_internal"/>
</dbReference>
<protein>
    <submittedName>
        <fullName evidence="3">Sensor histidine kinase</fullName>
    </submittedName>
</protein>
<dbReference type="GO" id="GO:0016020">
    <property type="term" value="C:membrane"/>
    <property type="evidence" value="ECO:0007669"/>
    <property type="project" value="InterPro"/>
</dbReference>
<feature type="transmembrane region" description="Helical" evidence="1">
    <location>
        <begin position="121"/>
        <end position="140"/>
    </location>
</feature>
<feature type="domain" description="Signal transduction histidine kinase internal region" evidence="2">
    <location>
        <begin position="156"/>
        <end position="233"/>
    </location>
</feature>
<feature type="transmembrane region" description="Helical" evidence="1">
    <location>
        <begin position="46"/>
        <end position="69"/>
    </location>
</feature>
<dbReference type="AlphaFoldDB" id="A0A6N7LUH6"/>
<evidence type="ECO:0000313" key="4">
    <source>
        <dbReference type="Proteomes" id="UP000469421"/>
    </source>
</evidence>
<keyword evidence="3" id="KW-0808">Transferase</keyword>
<comment type="caution">
    <text evidence="3">The sequence shown here is derived from an EMBL/GenBank/DDBJ whole genome shotgun (WGS) entry which is preliminary data.</text>
</comment>
<sequence length="343" mass="37862">MEEQPSSSFLPDLCSARAVLVVVVVAELLALMVTLVATYYDDFSLARLATTSLFVQWVGLTSAALVCQLRPRLNRLSSDSAAVAVVLLVVLDTLVFSIIANTVMGWVAGVLPVTSLVNQETLVNGLIAAIISGLVMRYFYVQEQLRQKGQAELQSRIQALQSRIRPHFLFNSMNIISSLIAVDPDAAEQVVEDLSVLFRASLKSTGAEASLEDELELCRRYIHIEQLRMGERLSVEWDIQVNAAKIPIPLLTLQPLLENAIYHGIQPLAAGGLVTIRAVEVDGMLLLSVSNPKPSGDGHHKGNRMALENIRHRLEALYGDQVGVEARPQEKEYEIEIRYPLQR</sequence>
<dbReference type="GO" id="GO:0000155">
    <property type="term" value="F:phosphorelay sensor kinase activity"/>
    <property type="evidence" value="ECO:0007669"/>
    <property type="project" value="InterPro"/>
</dbReference>
<feature type="transmembrane region" description="Helical" evidence="1">
    <location>
        <begin position="18"/>
        <end position="40"/>
    </location>
</feature>
<dbReference type="Pfam" id="PF06580">
    <property type="entry name" value="His_kinase"/>
    <property type="match status" value="1"/>
</dbReference>
<keyword evidence="1" id="KW-0472">Membrane</keyword>